<evidence type="ECO:0000256" key="1">
    <source>
        <dbReference type="SAM" id="MobiDB-lite"/>
    </source>
</evidence>
<organism evidence="2 3">
    <name type="scientific">Mesobacillus foraminis</name>
    <dbReference type="NCBI Taxonomy" id="279826"/>
    <lineage>
        <taxon>Bacteria</taxon>
        <taxon>Bacillati</taxon>
        <taxon>Bacillota</taxon>
        <taxon>Bacilli</taxon>
        <taxon>Bacillales</taxon>
        <taxon>Bacillaceae</taxon>
        <taxon>Mesobacillus</taxon>
    </lineage>
</organism>
<dbReference type="AlphaFoldDB" id="A0A4V2RBU4"/>
<accession>A0A4V2RBU4</accession>
<dbReference type="Proteomes" id="UP000295689">
    <property type="component" value="Unassembled WGS sequence"/>
</dbReference>
<proteinExistence type="predicted"/>
<feature type="compositionally biased region" description="Polar residues" evidence="1">
    <location>
        <begin position="45"/>
        <end position="54"/>
    </location>
</feature>
<feature type="region of interest" description="Disordered" evidence="1">
    <location>
        <begin position="1"/>
        <end position="76"/>
    </location>
</feature>
<gene>
    <name evidence="2" type="ORF">EV146_12039</name>
</gene>
<keyword evidence="3" id="KW-1185">Reference proteome</keyword>
<feature type="compositionally biased region" description="Low complexity" evidence="1">
    <location>
        <begin position="56"/>
        <end position="68"/>
    </location>
</feature>
<comment type="caution">
    <text evidence="2">The sequence shown here is derived from an EMBL/GenBank/DDBJ whole genome shotgun (WGS) entry which is preliminary data.</text>
</comment>
<name>A0A4V2RBU4_9BACI</name>
<dbReference type="RefSeq" id="WP_132011425.1">
    <property type="nucleotide sequence ID" value="NZ_JABUHM010000003.1"/>
</dbReference>
<reference evidence="2 3" key="1">
    <citation type="journal article" date="2015" name="Stand. Genomic Sci.">
        <title>Genomic Encyclopedia of Bacterial and Archaeal Type Strains, Phase III: the genomes of soil and plant-associated and newly described type strains.</title>
        <authorList>
            <person name="Whitman W.B."/>
            <person name="Woyke T."/>
            <person name="Klenk H.P."/>
            <person name="Zhou Y."/>
            <person name="Lilburn T.G."/>
            <person name="Beck B.J."/>
            <person name="De Vos P."/>
            <person name="Vandamme P."/>
            <person name="Eisen J.A."/>
            <person name="Garrity G."/>
            <person name="Hugenholtz P."/>
            <person name="Kyrpides N.C."/>
        </authorList>
    </citation>
    <scope>NUCLEOTIDE SEQUENCE [LARGE SCALE GENOMIC DNA]</scope>
    <source>
        <strain evidence="2 3">CV53</strain>
    </source>
</reference>
<dbReference type="EMBL" id="SLVV01000020">
    <property type="protein sequence ID" value="TCN18440.1"/>
    <property type="molecule type" value="Genomic_DNA"/>
</dbReference>
<evidence type="ECO:0000313" key="3">
    <source>
        <dbReference type="Proteomes" id="UP000295689"/>
    </source>
</evidence>
<feature type="compositionally biased region" description="Basic and acidic residues" evidence="1">
    <location>
        <begin position="1"/>
        <end position="17"/>
    </location>
</feature>
<sequence length="138" mass="15343">MSKADDIKSRMKNRDARGSLMGTPSIQTAEKKVDEKPQVAVKTDAGNTEATDTANKNDINNKNVNINNNDDKPIQNSPIDINEIIGRTKKSEKEMVGIYFEPEVRKALDKLKKLEGKGAKSTFVNDITKWALQQKGLL</sequence>
<evidence type="ECO:0000313" key="2">
    <source>
        <dbReference type="EMBL" id="TCN18440.1"/>
    </source>
</evidence>
<protein>
    <submittedName>
        <fullName evidence="2">Uncharacterized protein</fullName>
    </submittedName>
</protein>